<dbReference type="SFLD" id="SFLDG01063">
    <property type="entry name" value="activating_enzymes__group_1"/>
    <property type="match status" value="1"/>
</dbReference>
<comment type="function">
    <text evidence="7">Activation of anaerobic ribonucleoside-triphosphate reductase under anaerobic conditions by generation of an organic free radical, using S-adenosylmethionine and reduced flavodoxin as cosubstrates to produce 5'-deoxy-adenosine.</text>
</comment>
<evidence type="ECO:0000256" key="3">
    <source>
        <dbReference type="ARBA" id="ARBA00022691"/>
    </source>
</evidence>
<dbReference type="Pfam" id="PF13353">
    <property type="entry name" value="Fer4_12"/>
    <property type="match status" value="1"/>
</dbReference>
<keyword evidence="9" id="KW-1185">Reference proteome</keyword>
<gene>
    <name evidence="8" type="ORF">SS7213T_09854</name>
</gene>
<dbReference type="GO" id="GO:0046872">
    <property type="term" value="F:metal ion binding"/>
    <property type="evidence" value="ECO:0007669"/>
    <property type="project" value="UniProtKB-KW"/>
</dbReference>
<dbReference type="PANTHER" id="PTHR30352:SF2">
    <property type="entry name" value="ANAEROBIC RIBONUCLEOSIDE-TRIPHOSPHATE REDUCTASE-ACTIVATING PROTEIN"/>
    <property type="match status" value="1"/>
</dbReference>
<evidence type="ECO:0000313" key="8">
    <source>
        <dbReference type="EMBL" id="EHJ07330.1"/>
    </source>
</evidence>
<comment type="similarity">
    <text evidence="7">Belongs to the organic radical-activating enzymes family.</text>
</comment>
<dbReference type="InterPro" id="IPR058240">
    <property type="entry name" value="rSAM_sf"/>
</dbReference>
<evidence type="ECO:0000256" key="7">
    <source>
        <dbReference type="PIRNR" id="PIRNR000368"/>
    </source>
</evidence>
<dbReference type="InterPro" id="IPR012837">
    <property type="entry name" value="NrdG"/>
</dbReference>
<accession>G5JKF9</accession>
<dbReference type="SUPFAM" id="SSF102114">
    <property type="entry name" value="Radical SAM enzymes"/>
    <property type="match status" value="1"/>
</dbReference>
<dbReference type="Proteomes" id="UP000005413">
    <property type="component" value="Unassembled WGS sequence"/>
</dbReference>
<keyword evidence="6" id="KW-0411">Iron-sulfur</keyword>
<dbReference type="InterPro" id="IPR034457">
    <property type="entry name" value="Organic_radical-activating"/>
</dbReference>
<dbReference type="SFLD" id="SFLDF00299">
    <property type="entry name" value="anaerobic_ribonucleoside-triph"/>
    <property type="match status" value="1"/>
</dbReference>
<dbReference type="PIRSF" id="PIRSF000368">
    <property type="entry name" value="NrdG"/>
    <property type="match status" value="1"/>
</dbReference>
<dbReference type="InterPro" id="IPR013785">
    <property type="entry name" value="Aldolase_TIM"/>
</dbReference>
<dbReference type="CDD" id="cd01335">
    <property type="entry name" value="Radical_SAM"/>
    <property type="match status" value="1"/>
</dbReference>
<dbReference type="Gene3D" id="3.20.20.70">
    <property type="entry name" value="Aldolase class I"/>
    <property type="match status" value="1"/>
</dbReference>
<dbReference type="GO" id="GO:0043365">
    <property type="term" value="F:[formate-C-acetyltransferase]-activating enzyme activity"/>
    <property type="evidence" value="ECO:0007669"/>
    <property type="project" value="InterPro"/>
</dbReference>
<dbReference type="EMBL" id="AEUN01000483">
    <property type="protein sequence ID" value="EHJ07330.1"/>
    <property type="molecule type" value="Genomic_DNA"/>
</dbReference>
<evidence type="ECO:0000256" key="6">
    <source>
        <dbReference type="ARBA" id="ARBA00023014"/>
    </source>
</evidence>
<dbReference type="GO" id="GO:0051539">
    <property type="term" value="F:4 iron, 4 sulfur cluster binding"/>
    <property type="evidence" value="ECO:0007669"/>
    <property type="project" value="UniProtKB-KW"/>
</dbReference>
<keyword evidence="5" id="KW-0408">Iron</keyword>
<protein>
    <recommendedName>
        <fullName evidence="7">Anaerobic ribonucleoside-triphosphate reductase-activating protein</fullName>
        <ecNumber evidence="7">1.97.1.-</ecNumber>
    </recommendedName>
</protein>
<keyword evidence="2" id="KW-0004">4Fe-4S</keyword>
<name>G5JKF9_9STAP</name>
<dbReference type="NCBIfam" id="TIGR02491">
    <property type="entry name" value="NrdG"/>
    <property type="match status" value="1"/>
</dbReference>
<dbReference type="EC" id="1.97.1.-" evidence="7"/>
<keyword evidence="4" id="KW-0479">Metal-binding</keyword>
<dbReference type="RefSeq" id="WP_002464661.1">
    <property type="nucleotide sequence ID" value="NZ_AEUN01000483.1"/>
</dbReference>
<evidence type="ECO:0000313" key="9">
    <source>
        <dbReference type="Proteomes" id="UP000005413"/>
    </source>
</evidence>
<comment type="caution">
    <text evidence="8">The sequence shown here is derived from an EMBL/GenBank/DDBJ whole genome shotgun (WGS) entry which is preliminary data.</text>
</comment>
<comment type="cofactor">
    <cofactor evidence="1">
        <name>[4Fe-4S] cluster</name>
        <dbReference type="ChEBI" id="CHEBI:49883"/>
    </cofactor>
</comment>
<dbReference type="PATRIC" id="fig|911238.3.peg.1721"/>
<evidence type="ECO:0000256" key="4">
    <source>
        <dbReference type="ARBA" id="ARBA00022723"/>
    </source>
</evidence>
<dbReference type="PANTHER" id="PTHR30352">
    <property type="entry name" value="PYRUVATE FORMATE-LYASE-ACTIVATING ENZYME"/>
    <property type="match status" value="1"/>
</dbReference>
<dbReference type="AlphaFoldDB" id="G5JKF9"/>
<organism evidence="8 9">
    <name type="scientific">Staphylococcus simiae CCM 7213 = CCUG 51256</name>
    <dbReference type="NCBI Taxonomy" id="911238"/>
    <lineage>
        <taxon>Bacteria</taxon>
        <taxon>Bacillati</taxon>
        <taxon>Bacillota</taxon>
        <taxon>Bacilli</taxon>
        <taxon>Bacillales</taxon>
        <taxon>Staphylococcaceae</taxon>
        <taxon>Staphylococcus</taxon>
    </lineage>
</organism>
<dbReference type="OrthoDB" id="9782387at2"/>
<evidence type="ECO:0000256" key="5">
    <source>
        <dbReference type="ARBA" id="ARBA00023004"/>
    </source>
</evidence>
<evidence type="ECO:0000256" key="2">
    <source>
        <dbReference type="ARBA" id="ARBA00022485"/>
    </source>
</evidence>
<dbReference type="InterPro" id="IPR007197">
    <property type="entry name" value="rSAM"/>
</dbReference>
<dbReference type="SFLD" id="SFLDG01066">
    <property type="entry name" value="organic_radical-activating_enz"/>
    <property type="match status" value="1"/>
</dbReference>
<keyword evidence="3" id="KW-0949">S-adenosyl-L-methionine</keyword>
<reference evidence="8 9" key="1">
    <citation type="journal article" date="2012" name="BMC Genomics">
        <title>Comparative genomic analysis of the genus Staphylococcus including Staphylococcus aureus and its newly described sister species Staphylococcus simiae.</title>
        <authorList>
            <person name="Suzuki H."/>
            <person name="Lefebure T."/>
            <person name="Pavinski Bitar P."/>
            <person name="Stanhope M.J."/>
        </authorList>
    </citation>
    <scope>NUCLEOTIDE SEQUENCE [LARGE SCALE GENOMIC DNA]</scope>
    <source>
        <strain evidence="8 9">CCM 7213</strain>
    </source>
</reference>
<evidence type="ECO:0000256" key="1">
    <source>
        <dbReference type="ARBA" id="ARBA00001966"/>
    </source>
</evidence>
<proteinExistence type="inferred from homology"/>
<sequence length="178" mass="20225">MSILDIKTGQGYIAKIETHSFVDGEGVRCSVYVSGCPFNCLGCYNKAAQKFTYGEAFSPAVLEEILDYCDQSYISGLSILGGEPFCNLDISLKLVQAFRQRFGCSKTIWVWTGFLYEYLVRDYAQRYEMLSLIDVLIDGLFIQHLYQPNLPYKGSLNQRIIDVQQSLMSDKLVEYIVS</sequence>
<dbReference type="SFLD" id="SFLDS00029">
    <property type="entry name" value="Radical_SAM"/>
    <property type="match status" value="1"/>
</dbReference>
<dbReference type="GO" id="GO:0004748">
    <property type="term" value="F:ribonucleoside-diphosphate reductase activity, thioredoxin disulfide as acceptor"/>
    <property type="evidence" value="ECO:0007669"/>
    <property type="project" value="TreeGrafter"/>
</dbReference>
<keyword evidence="7" id="KW-0560">Oxidoreductase</keyword>